<reference evidence="1 2" key="1">
    <citation type="submission" date="2012-08" db="EMBL/GenBank/DDBJ databases">
        <authorList>
            <person name="Harkins D.M."/>
            <person name="Durkin A.S."/>
            <person name="Selengut J.D."/>
            <person name="Sanka R."/>
            <person name="DePew J."/>
            <person name="Purushe J."/>
            <person name="Matthias M.A."/>
            <person name="Vinetz J.M."/>
            <person name="Sutton G.G."/>
            <person name="Nelson W.C."/>
            <person name="Fouts D.E."/>
        </authorList>
    </citation>
    <scope>NUCLEOTIDE SEQUENCE [LARGE SCALE GENOMIC DNA]</scope>
    <source>
        <strain evidence="1 2">MMD4847</strain>
    </source>
</reference>
<sequence length="99" mass="10376">MDPISIKSFGESESMNDLTKSMIIGAALTGLFTTGVMAEKKEAKPEEPKGECYGINSCKGTGDCGGKGHSCAGKNSCKGEGWISLTKKECDSKKGTFKS</sequence>
<accession>A0ABP2RAI2</accession>
<dbReference type="EMBL" id="AHOM02000010">
    <property type="protein sequence ID" value="EJZ40166.1"/>
    <property type="molecule type" value="Genomic_DNA"/>
</dbReference>
<organism evidence="1 2">
    <name type="scientific">Leptospira licerasiae str. MMD4847</name>
    <dbReference type="NCBI Taxonomy" id="1049971"/>
    <lineage>
        <taxon>Bacteria</taxon>
        <taxon>Pseudomonadati</taxon>
        <taxon>Spirochaetota</taxon>
        <taxon>Spirochaetia</taxon>
        <taxon>Leptospirales</taxon>
        <taxon>Leptospiraceae</taxon>
        <taxon>Leptospira</taxon>
    </lineage>
</organism>
<comment type="caution">
    <text evidence="1">The sequence shown here is derived from an EMBL/GenBank/DDBJ whole genome shotgun (WGS) entry which is preliminary data.</text>
</comment>
<protein>
    <submittedName>
        <fullName evidence="1">Integral membrane protein, PF10048 family</fullName>
    </submittedName>
</protein>
<evidence type="ECO:0000313" key="1">
    <source>
        <dbReference type="EMBL" id="EJZ40166.1"/>
    </source>
</evidence>
<keyword evidence="2" id="KW-1185">Reference proteome</keyword>
<evidence type="ECO:0000313" key="2">
    <source>
        <dbReference type="Proteomes" id="UP000018720"/>
    </source>
</evidence>
<dbReference type="Proteomes" id="UP000018720">
    <property type="component" value="Unassembled WGS sequence"/>
</dbReference>
<name>A0ABP2RAI2_9LEPT</name>
<gene>
    <name evidence="1" type="ORF">LEP1GSC178_1030</name>
</gene>
<proteinExistence type="predicted"/>